<dbReference type="Pfam" id="PF04965">
    <property type="entry name" value="GPW_gp25"/>
    <property type="match status" value="1"/>
</dbReference>
<sequence>MNPRSRHWQIAPAGSLKDTVEDAADIEQCLLNILATRKGEDVCRPTFGSGHHDYTDAPEDELVPNFVREITLAVQTWEKRAKLEGITFEGTAPHLYVSLHWRVADDAVGEIYRTQFKAA</sequence>
<proteinExistence type="predicted"/>
<evidence type="ECO:0000259" key="1">
    <source>
        <dbReference type="Pfam" id="PF04965"/>
    </source>
</evidence>
<name>A0A8S5NP58_9CAUD</name>
<protein>
    <submittedName>
        <fullName evidence="2">Baseplate assembly protein</fullName>
    </submittedName>
</protein>
<accession>A0A8S5NP58</accession>
<dbReference type="EMBL" id="BK015208">
    <property type="protein sequence ID" value="DAD96058.1"/>
    <property type="molecule type" value="Genomic_DNA"/>
</dbReference>
<reference evidence="2" key="1">
    <citation type="journal article" date="2021" name="Proc. Natl. Acad. Sci. U.S.A.">
        <title>A Catalog of Tens of Thousands of Viruses from Human Metagenomes Reveals Hidden Associations with Chronic Diseases.</title>
        <authorList>
            <person name="Tisza M.J."/>
            <person name="Buck C.B."/>
        </authorList>
    </citation>
    <scope>NUCLEOTIDE SEQUENCE</scope>
    <source>
        <strain evidence="2">Ctpjm1</strain>
    </source>
</reference>
<organism evidence="2">
    <name type="scientific">Myoviridae sp. ctpjm1</name>
    <dbReference type="NCBI Taxonomy" id="2826699"/>
    <lineage>
        <taxon>Viruses</taxon>
        <taxon>Duplodnaviria</taxon>
        <taxon>Heunggongvirae</taxon>
        <taxon>Uroviricota</taxon>
        <taxon>Caudoviricetes</taxon>
    </lineage>
</organism>
<dbReference type="Gene3D" id="3.10.450.40">
    <property type="match status" value="1"/>
</dbReference>
<dbReference type="InterPro" id="IPR007048">
    <property type="entry name" value="IraD/Gp25-like"/>
</dbReference>
<dbReference type="SUPFAM" id="SSF160719">
    <property type="entry name" value="gpW/gp25-like"/>
    <property type="match status" value="1"/>
</dbReference>
<evidence type="ECO:0000313" key="2">
    <source>
        <dbReference type="EMBL" id="DAD96058.1"/>
    </source>
</evidence>
<feature type="domain" description="IraD/Gp25-like" evidence="1">
    <location>
        <begin position="22"/>
        <end position="103"/>
    </location>
</feature>